<evidence type="ECO:0000313" key="2">
    <source>
        <dbReference type="Proteomes" id="UP000265801"/>
    </source>
</evidence>
<keyword evidence="2" id="KW-1185">Reference proteome</keyword>
<reference evidence="1 2" key="1">
    <citation type="submission" date="2018-09" db="EMBL/GenBank/DDBJ databases">
        <title>Bacillus saliacetes sp. nov., isolated from Thai shrimp paste (Ka-pi).</title>
        <authorList>
            <person name="Daroonpunt R."/>
            <person name="Tanasupawat S."/>
            <person name="Yiamsombut S."/>
        </authorList>
    </citation>
    <scope>NUCLEOTIDE SEQUENCE [LARGE SCALE GENOMIC DNA]</scope>
    <source>
        <strain evidence="1 2">SKP7-4</strain>
    </source>
</reference>
<organism evidence="1 2">
    <name type="scientific">Bacillus salacetis</name>
    <dbReference type="NCBI Taxonomy" id="2315464"/>
    <lineage>
        <taxon>Bacteria</taxon>
        <taxon>Bacillati</taxon>
        <taxon>Bacillota</taxon>
        <taxon>Bacilli</taxon>
        <taxon>Bacillales</taxon>
        <taxon>Bacillaceae</taxon>
        <taxon>Bacillus</taxon>
    </lineage>
</organism>
<protein>
    <submittedName>
        <fullName evidence="1">Uncharacterized protein</fullName>
    </submittedName>
</protein>
<accession>A0A3A1R6G4</accession>
<dbReference type="Proteomes" id="UP000265801">
    <property type="component" value="Unassembled WGS sequence"/>
</dbReference>
<sequence>MQMILRFGFLYDKKRKSGRREFPGQDEGKDLKRYESIQCPGIISRAYEISMRKHLLSVWS</sequence>
<proteinExistence type="predicted"/>
<dbReference type="EMBL" id="QXIR01000005">
    <property type="protein sequence ID" value="RIW36322.1"/>
    <property type="molecule type" value="Genomic_DNA"/>
</dbReference>
<dbReference type="AlphaFoldDB" id="A0A3A1R6G4"/>
<name>A0A3A1R6G4_9BACI</name>
<gene>
    <name evidence="1" type="ORF">D3H55_05275</name>
</gene>
<comment type="caution">
    <text evidence="1">The sequence shown here is derived from an EMBL/GenBank/DDBJ whole genome shotgun (WGS) entry which is preliminary data.</text>
</comment>
<evidence type="ECO:0000313" key="1">
    <source>
        <dbReference type="EMBL" id="RIW36322.1"/>
    </source>
</evidence>